<feature type="transmembrane region" description="Helical" evidence="5">
    <location>
        <begin position="203"/>
        <end position="222"/>
    </location>
</feature>
<accession>A0A1E2VDZ0</accession>
<feature type="transmembrane region" description="Helical" evidence="5">
    <location>
        <begin position="135"/>
        <end position="157"/>
    </location>
</feature>
<comment type="caution">
    <text evidence="7">The sequence shown here is derived from an EMBL/GenBank/DDBJ whole genome shotgun (WGS) entry which is preliminary data.</text>
</comment>
<dbReference type="GO" id="GO:0016020">
    <property type="term" value="C:membrane"/>
    <property type="evidence" value="ECO:0007669"/>
    <property type="project" value="UniProtKB-SubCell"/>
</dbReference>
<organism evidence="7 8">
    <name type="scientific">Terasakiispira papahanaumokuakeensis</name>
    <dbReference type="NCBI Taxonomy" id="197479"/>
    <lineage>
        <taxon>Bacteria</taxon>
        <taxon>Pseudomonadati</taxon>
        <taxon>Pseudomonadota</taxon>
        <taxon>Gammaproteobacteria</taxon>
        <taxon>Oceanospirillales</taxon>
        <taxon>Terasakiispira</taxon>
    </lineage>
</organism>
<feature type="transmembrane region" description="Helical" evidence="5">
    <location>
        <begin position="83"/>
        <end position="101"/>
    </location>
</feature>
<feature type="transmembrane region" description="Helical" evidence="5">
    <location>
        <begin position="302"/>
        <end position="324"/>
    </location>
</feature>
<dbReference type="PIRSF" id="PIRSF029594">
    <property type="entry name" value="UCP029594"/>
    <property type="match status" value="1"/>
</dbReference>
<dbReference type="Pfam" id="PF11168">
    <property type="entry name" value="DUF2955"/>
    <property type="match status" value="1"/>
</dbReference>
<dbReference type="OrthoDB" id="6799126at2"/>
<evidence type="ECO:0000256" key="3">
    <source>
        <dbReference type="ARBA" id="ARBA00022989"/>
    </source>
</evidence>
<dbReference type="Pfam" id="PF13515">
    <property type="entry name" value="FUSC_2"/>
    <property type="match status" value="1"/>
</dbReference>
<dbReference type="InterPro" id="IPR049453">
    <property type="entry name" value="Memb_transporter_dom"/>
</dbReference>
<dbReference type="AlphaFoldDB" id="A0A1E2VDZ0"/>
<protein>
    <submittedName>
        <fullName evidence="7">1,4-alpha-glucan branching protein</fullName>
    </submittedName>
</protein>
<feature type="transmembrane region" description="Helical" evidence="5">
    <location>
        <begin position="229"/>
        <end position="247"/>
    </location>
</feature>
<keyword evidence="4 5" id="KW-0472">Membrane</keyword>
<evidence type="ECO:0000259" key="6">
    <source>
        <dbReference type="Pfam" id="PF13515"/>
    </source>
</evidence>
<sequence length="343" mass="37590">MPGAPNLSAPGLRRVLRTAIGAVLGFLISQLMDWNYGVFFTVFPMFLLGMVPRVNGHVMRQFIGSALVNCVEVSVVVGFLHHWPLIMTGVVFVLFYTRFALMARGPMFLFGANGILTLSVMLHFGSYVSVDLFDLMMSTVVASVLAVGIALLMWQLIPEHEEIALPAKGQKSLAQIRHETVMGASMATLSFVVFQTLDLRDSLSAQMATILILFSLHYPGAMVSAQKRAMGTFLGSLLAIVMQLLLYTHADNLMLVTMFYFIGLMLFARAHILEGGASGVGFGGMTTMGILFGQYVSPHQDLVYSAFYRISSVSFALLAGLVVMSVMHRMLNCFEPVRSDVSF</sequence>
<evidence type="ECO:0000256" key="2">
    <source>
        <dbReference type="ARBA" id="ARBA00022692"/>
    </source>
</evidence>
<evidence type="ECO:0000256" key="1">
    <source>
        <dbReference type="ARBA" id="ARBA00004141"/>
    </source>
</evidence>
<dbReference type="STRING" id="197479.BFW38_04955"/>
<evidence type="ECO:0000313" key="8">
    <source>
        <dbReference type="Proteomes" id="UP000094291"/>
    </source>
</evidence>
<feature type="transmembrane region" description="Helical" evidence="5">
    <location>
        <begin position="178"/>
        <end position="197"/>
    </location>
</feature>
<evidence type="ECO:0000256" key="4">
    <source>
        <dbReference type="ARBA" id="ARBA00023136"/>
    </source>
</evidence>
<feature type="transmembrane region" description="Helical" evidence="5">
    <location>
        <begin position="12"/>
        <end position="28"/>
    </location>
</feature>
<gene>
    <name evidence="7" type="ORF">BFW38_04955</name>
</gene>
<keyword evidence="2 5" id="KW-0812">Transmembrane</keyword>
<evidence type="ECO:0000313" key="7">
    <source>
        <dbReference type="EMBL" id="ODC05197.1"/>
    </source>
</evidence>
<dbReference type="Proteomes" id="UP000094291">
    <property type="component" value="Unassembled WGS sequence"/>
</dbReference>
<dbReference type="RefSeq" id="WP_069000218.1">
    <property type="nucleotide sequence ID" value="NZ_MDTQ01000001.1"/>
</dbReference>
<feature type="transmembrane region" description="Helical" evidence="5">
    <location>
        <begin position="108"/>
        <end position="129"/>
    </location>
</feature>
<dbReference type="EMBL" id="MDTQ01000001">
    <property type="protein sequence ID" value="ODC05197.1"/>
    <property type="molecule type" value="Genomic_DNA"/>
</dbReference>
<reference evidence="7 8" key="1">
    <citation type="submission" date="2016-08" db="EMBL/GenBank/DDBJ databases">
        <authorList>
            <person name="Seilhamer J.J."/>
        </authorList>
    </citation>
    <scope>NUCLEOTIDE SEQUENCE [LARGE SCALE GENOMIC DNA]</scope>
    <source>
        <strain evidence="7 8">PH27A</strain>
    </source>
</reference>
<dbReference type="InterPro" id="IPR016926">
    <property type="entry name" value="UCP029594"/>
</dbReference>
<feature type="transmembrane region" description="Helical" evidence="5">
    <location>
        <begin position="34"/>
        <end position="51"/>
    </location>
</feature>
<feature type="domain" description="Integral membrane bound transporter" evidence="6">
    <location>
        <begin position="191"/>
        <end position="323"/>
    </location>
</feature>
<name>A0A1E2VDZ0_9GAMM</name>
<keyword evidence="3 5" id="KW-1133">Transmembrane helix</keyword>
<evidence type="ECO:0000256" key="5">
    <source>
        <dbReference type="SAM" id="Phobius"/>
    </source>
</evidence>
<feature type="transmembrane region" description="Helical" evidence="5">
    <location>
        <begin position="279"/>
        <end position="296"/>
    </location>
</feature>
<dbReference type="InterPro" id="IPR022604">
    <property type="entry name" value="DUF2955"/>
</dbReference>
<keyword evidence="8" id="KW-1185">Reference proteome</keyword>
<comment type="subcellular location">
    <subcellularLocation>
        <location evidence="1">Membrane</location>
        <topology evidence="1">Multi-pass membrane protein</topology>
    </subcellularLocation>
</comment>
<proteinExistence type="predicted"/>